<evidence type="ECO:0000259" key="10">
    <source>
        <dbReference type="PROSITE" id="PS51330"/>
    </source>
</evidence>
<comment type="pathway">
    <text evidence="1 8">Cofactor biosynthesis; tetrahydrofolate biosynthesis; 5,6,7,8-tetrahydrofolate from 7,8-dihydrofolate: step 1/1.</text>
</comment>
<dbReference type="Pfam" id="PF00186">
    <property type="entry name" value="DHFR_1"/>
    <property type="match status" value="1"/>
</dbReference>
<evidence type="ECO:0000256" key="6">
    <source>
        <dbReference type="ARBA" id="ARBA00023002"/>
    </source>
</evidence>
<dbReference type="PANTHER" id="PTHR48069:SF3">
    <property type="entry name" value="DIHYDROFOLATE REDUCTASE"/>
    <property type="match status" value="1"/>
</dbReference>
<dbReference type="PANTHER" id="PTHR48069">
    <property type="entry name" value="DIHYDROFOLATE REDUCTASE"/>
    <property type="match status" value="1"/>
</dbReference>
<keyword evidence="5 8" id="KW-0521">NADP</keyword>
<dbReference type="PIRSF" id="PIRSF000194">
    <property type="entry name" value="DHFR"/>
    <property type="match status" value="1"/>
</dbReference>
<evidence type="ECO:0000256" key="7">
    <source>
        <dbReference type="ARBA" id="ARBA00025067"/>
    </source>
</evidence>
<dbReference type="Gene3D" id="3.40.430.10">
    <property type="entry name" value="Dihydrofolate Reductase, subunit A"/>
    <property type="match status" value="1"/>
</dbReference>
<evidence type="ECO:0000256" key="2">
    <source>
        <dbReference type="ARBA" id="ARBA00009539"/>
    </source>
</evidence>
<dbReference type="InterPro" id="IPR017925">
    <property type="entry name" value="DHFR_CS"/>
</dbReference>
<dbReference type="EC" id="1.5.1.3" evidence="3 8"/>
<evidence type="ECO:0000313" key="11">
    <source>
        <dbReference type="EMBL" id="BDI07360.1"/>
    </source>
</evidence>
<evidence type="ECO:0000256" key="4">
    <source>
        <dbReference type="ARBA" id="ARBA00022563"/>
    </source>
</evidence>
<evidence type="ECO:0000256" key="5">
    <source>
        <dbReference type="ARBA" id="ARBA00022857"/>
    </source>
</evidence>
<sequence length="178" mass="19640">MTRTRTRLILIAAVARGGAIGRGNALPWHLPEDLKHFRTSTQGAPVIMGRRTWESLPPRFRPLPGRTNIVVTRDAAWQAEGALRAGNLEDARAAAGPAPRAFVIGGGELYRAALPLADELLLTELDLDVPDADVFFPDWRTAGFEEVTRERHHAAPPNRFDFAFVTYRRNPSNAPQGI</sequence>
<comment type="catalytic activity">
    <reaction evidence="8">
        <text>(6S)-5,6,7,8-tetrahydrofolate + NADP(+) = 7,8-dihydrofolate + NADPH + H(+)</text>
        <dbReference type="Rhea" id="RHEA:15009"/>
        <dbReference type="ChEBI" id="CHEBI:15378"/>
        <dbReference type="ChEBI" id="CHEBI:57451"/>
        <dbReference type="ChEBI" id="CHEBI:57453"/>
        <dbReference type="ChEBI" id="CHEBI:57783"/>
        <dbReference type="ChEBI" id="CHEBI:58349"/>
        <dbReference type="EC" id="1.5.1.3"/>
    </reaction>
</comment>
<comment type="function">
    <text evidence="7 8">Key enzyme in folate metabolism. Catalyzes an essential reaction for de novo glycine and purine synthesis, and for DNA precursor synthesis.</text>
</comment>
<dbReference type="PROSITE" id="PS00075">
    <property type="entry name" value="DHFR_1"/>
    <property type="match status" value="1"/>
</dbReference>
<keyword evidence="4 8" id="KW-0554">One-carbon metabolism</keyword>
<gene>
    <name evidence="11" type="ORF">CATMQ487_43300</name>
</gene>
<proteinExistence type="inferred from homology"/>
<dbReference type="Proteomes" id="UP001057498">
    <property type="component" value="Chromosome"/>
</dbReference>
<feature type="domain" description="DHFR" evidence="10">
    <location>
        <begin position="7"/>
        <end position="169"/>
    </location>
</feature>
<dbReference type="InterPro" id="IPR001796">
    <property type="entry name" value="DHFR_dom"/>
</dbReference>
<evidence type="ECO:0000313" key="12">
    <source>
        <dbReference type="Proteomes" id="UP001057498"/>
    </source>
</evidence>
<organism evidence="11 12">
    <name type="scientific">Sphaerotilus microaerophilus</name>
    <dbReference type="NCBI Taxonomy" id="2914710"/>
    <lineage>
        <taxon>Bacteria</taxon>
        <taxon>Pseudomonadati</taxon>
        <taxon>Pseudomonadota</taxon>
        <taxon>Betaproteobacteria</taxon>
        <taxon>Burkholderiales</taxon>
        <taxon>Sphaerotilaceae</taxon>
        <taxon>Sphaerotilus</taxon>
    </lineage>
</organism>
<comment type="similarity">
    <text evidence="2 8 9">Belongs to the dihydrofolate reductase family.</text>
</comment>
<dbReference type="InterPro" id="IPR024072">
    <property type="entry name" value="DHFR-like_dom_sf"/>
</dbReference>
<dbReference type="PROSITE" id="PS51330">
    <property type="entry name" value="DHFR_2"/>
    <property type="match status" value="1"/>
</dbReference>
<evidence type="ECO:0000256" key="9">
    <source>
        <dbReference type="RuleBase" id="RU004474"/>
    </source>
</evidence>
<dbReference type="SUPFAM" id="SSF53597">
    <property type="entry name" value="Dihydrofolate reductase-like"/>
    <property type="match status" value="1"/>
</dbReference>
<dbReference type="CDD" id="cd00209">
    <property type="entry name" value="DHFR"/>
    <property type="match status" value="1"/>
</dbReference>
<dbReference type="RefSeq" id="WP_251970558.1">
    <property type="nucleotide sequence ID" value="NZ_AP025730.1"/>
</dbReference>
<dbReference type="EMBL" id="AP025730">
    <property type="protein sequence ID" value="BDI07360.1"/>
    <property type="molecule type" value="Genomic_DNA"/>
</dbReference>
<evidence type="ECO:0000256" key="1">
    <source>
        <dbReference type="ARBA" id="ARBA00004903"/>
    </source>
</evidence>
<accession>A0ABN6PTY7</accession>
<protein>
    <recommendedName>
        <fullName evidence="3 8">Dihydrofolate reductase</fullName>
        <ecNumber evidence="3 8">1.5.1.3</ecNumber>
    </recommendedName>
</protein>
<keyword evidence="12" id="KW-1185">Reference proteome</keyword>
<reference evidence="11" key="1">
    <citation type="submission" date="2022-04" db="EMBL/GenBank/DDBJ databases">
        <title>Whole genome sequence of Sphaerotilus sp. FB-5.</title>
        <authorList>
            <person name="Takeda M."/>
            <person name="Narihara S."/>
            <person name="Akimoto M."/>
            <person name="Akimoto R."/>
            <person name="Nishiyashiki S."/>
            <person name="Murakami T."/>
        </authorList>
    </citation>
    <scope>NUCLEOTIDE SEQUENCE</scope>
    <source>
        <strain evidence="11">FB-5</strain>
    </source>
</reference>
<dbReference type="PRINTS" id="PR00070">
    <property type="entry name" value="DHFR"/>
</dbReference>
<keyword evidence="6 8" id="KW-0560">Oxidoreductase</keyword>
<dbReference type="InterPro" id="IPR012259">
    <property type="entry name" value="DHFR"/>
</dbReference>
<name>A0ABN6PTY7_9BURK</name>
<evidence type="ECO:0000256" key="8">
    <source>
        <dbReference type="PIRNR" id="PIRNR000194"/>
    </source>
</evidence>
<evidence type="ECO:0000256" key="3">
    <source>
        <dbReference type="ARBA" id="ARBA00012856"/>
    </source>
</evidence>